<keyword evidence="1" id="KW-0732">Signal</keyword>
<dbReference type="Proteomes" id="UP001064632">
    <property type="component" value="Chromosome"/>
</dbReference>
<reference evidence="2" key="1">
    <citation type="submission" date="2022-09" db="EMBL/GenBank/DDBJ databases">
        <title>Tahibacter sp. nov., isolated from a fresh water.</title>
        <authorList>
            <person name="Baek J.H."/>
            <person name="Lee J.K."/>
            <person name="Kim J.M."/>
            <person name="Jeon C.O."/>
        </authorList>
    </citation>
    <scope>NUCLEOTIDE SEQUENCE</scope>
    <source>
        <strain evidence="2">W38</strain>
    </source>
</reference>
<accession>A0ABY6BDJ9</accession>
<evidence type="ECO:0000313" key="3">
    <source>
        <dbReference type="Proteomes" id="UP001064632"/>
    </source>
</evidence>
<evidence type="ECO:0008006" key="4">
    <source>
        <dbReference type="Google" id="ProtNLM"/>
    </source>
</evidence>
<organism evidence="2 3">
    <name type="scientific">Tahibacter amnicola</name>
    <dbReference type="NCBI Taxonomy" id="2976241"/>
    <lineage>
        <taxon>Bacteria</taxon>
        <taxon>Pseudomonadati</taxon>
        <taxon>Pseudomonadota</taxon>
        <taxon>Gammaproteobacteria</taxon>
        <taxon>Lysobacterales</taxon>
        <taxon>Rhodanobacteraceae</taxon>
        <taxon>Tahibacter</taxon>
    </lineage>
</organism>
<proteinExistence type="predicted"/>
<keyword evidence="3" id="KW-1185">Reference proteome</keyword>
<name>A0ABY6BDJ9_9GAMM</name>
<feature type="signal peptide" evidence="1">
    <location>
        <begin position="1"/>
        <end position="21"/>
    </location>
</feature>
<dbReference type="RefSeq" id="WP_261695068.1">
    <property type="nucleotide sequence ID" value="NZ_CP104694.1"/>
</dbReference>
<feature type="chain" id="PRO_5047273025" description="DUF4189 domain-containing protein" evidence="1">
    <location>
        <begin position="22"/>
        <end position="138"/>
    </location>
</feature>
<dbReference type="EMBL" id="CP104694">
    <property type="protein sequence ID" value="UXI68106.1"/>
    <property type="molecule type" value="Genomic_DNA"/>
</dbReference>
<protein>
    <recommendedName>
        <fullName evidence="4">DUF4189 domain-containing protein</fullName>
    </recommendedName>
</protein>
<gene>
    <name evidence="2" type="ORF">N4264_00175</name>
</gene>
<evidence type="ECO:0000313" key="2">
    <source>
        <dbReference type="EMBL" id="UXI68106.1"/>
    </source>
</evidence>
<sequence length="138" mass="15027">MLRTTFTALVLALVATTAAQAVPIGGGTTPIYVGQAWFNSGQGAGVSGPTVSACNTSLQQAIALRQSWGWSLQSVTWCQLSPYKGPPYMQIAPSDPTFSQRQAIGALNADLELRERYRIDEYEAERRAIYEQEGDGRR</sequence>
<evidence type="ECO:0000256" key="1">
    <source>
        <dbReference type="SAM" id="SignalP"/>
    </source>
</evidence>